<evidence type="ECO:0000313" key="13">
    <source>
        <dbReference type="EMBL" id="CAG8438037.1"/>
    </source>
</evidence>
<accession>A0A9N8V5M9</accession>
<comment type="similarity">
    <text evidence="3">Belongs to the isocitrate and isopropylmalate dehydrogenases family.</text>
</comment>
<feature type="domain" description="Isopropylmalate dehydrogenase-like" evidence="12">
    <location>
        <begin position="46"/>
        <end position="372"/>
    </location>
</feature>
<comment type="catalytic activity">
    <reaction evidence="1">
        <text>D-threo-isocitrate + NAD(+) = 2-oxoglutarate + CO2 + NADH</text>
        <dbReference type="Rhea" id="RHEA:23632"/>
        <dbReference type="ChEBI" id="CHEBI:15562"/>
        <dbReference type="ChEBI" id="CHEBI:16526"/>
        <dbReference type="ChEBI" id="CHEBI:16810"/>
        <dbReference type="ChEBI" id="CHEBI:57540"/>
        <dbReference type="ChEBI" id="CHEBI:57945"/>
        <dbReference type="EC" id="1.1.1.41"/>
    </reaction>
</comment>
<evidence type="ECO:0000256" key="4">
    <source>
        <dbReference type="ARBA" id="ARBA00011567"/>
    </source>
</evidence>
<keyword evidence="8" id="KW-0496">Mitochondrion</keyword>
<dbReference type="PANTHER" id="PTHR11835">
    <property type="entry name" value="DECARBOXYLATING DEHYDROGENASES-ISOCITRATE, ISOPROPYLMALATE, TARTRATE"/>
    <property type="match status" value="1"/>
</dbReference>
<dbReference type="GO" id="GO:0005739">
    <property type="term" value="C:mitochondrion"/>
    <property type="evidence" value="ECO:0007669"/>
    <property type="project" value="UniProtKB-SubCell"/>
</dbReference>
<keyword evidence="14" id="KW-1185">Reference proteome</keyword>
<dbReference type="Pfam" id="PF00180">
    <property type="entry name" value="Iso_dh"/>
    <property type="match status" value="1"/>
</dbReference>
<evidence type="ECO:0000256" key="2">
    <source>
        <dbReference type="ARBA" id="ARBA00004173"/>
    </source>
</evidence>
<dbReference type="GO" id="GO:0000287">
    <property type="term" value="F:magnesium ion binding"/>
    <property type="evidence" value="ECO:0007669"/>
    <property type="project" value="InterPro"/>
</dbReference>
<dbReference type="SMART" id="SM01329">
    <property type="entry name" value="Iso_dh"/>
    <property type="match status" value="1"/>
</dbReference>
<dbReference type="FunFam" id="3.40.718.10:FF:000001">
    <property type="entry name" value="Isocitrate dehydrogenase [NAD] subunit, mitochondrial"/>
    <property type="match status" value="1"/>
</dbReference>
<evidence type="ECO:0000256" key="8">
    <source>
        <dbReference type="ARBA" id="ARBA00023128"/>
    </source>
</evidence>
<comment type="caution">
    <text evidence="13">The sequence shown here is derived from an EMBL/GenBank/DDBJ whole genome shotgun (WGS) entry which is preliminary data.</text>
</comment>
<dbReference type="PROSITE" id="PS00470">
    <property type="entry name" value="IDH_IMDH"/>
    <property type="match status" value="1"/>
</dbReference>
<sequence>MLKTFVRTTTPILAAAKKNFPRAVSSVVTPSDTSLLNTSKYGGKYTVTLIPGDGIGQETAAAVKTIFKAANVPIEWEQLDVTGYTQEGDLLFKQSVDSLRRNKVALKGILYTPISKLGHQSFNVTLRKDLDIYASLVIVKNIKGYPTRHNNVDFAIIRENTEGEYSGLEHQSFPGVVESLKIVTKAKTERIARFAFDFALKNGRKKVTCVHKANIMKLGDGLFLNTCREVAEDYKSSGIEFNDMIVDNCSMQLVSKPQQFDVMVMPNLYGNIVSNVGAALVGGAGIIPGANIGREFALFEPGCRHVGKDIQGHNTANPTALLLSGVMMLRHLSLNDFANRINNAVYQTIQRGSAKTPDMGGTSTTTDFTLAVISNL</sequence>
<dbReference type="SUPFAM" id="SSF53659">
    <property type="entry name" value="Isocitrate/Isopropylmalate dehydrogenase-like"/>
    <property type="match status" value="1"/>
</dbReference>
<comment type="subcellular location">
    <subcellularLocation>
        <location evidence="2">Mitochondrion</location>
    </subcellularLocation>
</comment>
<comment type="subunit">
    <text evidence="4">Octamer of two non-identical subunits IDH1 and IDH2.</text>
</comment>
<evidence type="ECO:0000256" key="11">
    <source>
        <dbReference type="ARBA" id="ARBA00071938"/>
    </source>
</evidence>
<dbReference type="GO" id="GO:0051287">
    <property type="term" value="F:NAD binding"/>
    <property type="evidence" value="ECO:0007669"/>
    <property type="project" value="InterPro"/>
</dbReference>
<dbReference type="GO" id="GO:0006099">
    <property type="term" value="P:tricarboxylic acid cycle"/>
    <property type="evidence" value="ECO:0007669"/>
    <property type="project" value="UniProtKB-KW"/>
</dbReference>
<dbReference type="EC" id="1.1.1.41" evidence="5"/>
<keyword evidence="7" id="KW-0809">Transit peptide</keyword>
<dbReference type="NCBIfam" id="TIGR00175">
    <property type="entry name" value="mito_nad_idh"/>
    <property type="match status" value="1"/>
</dbReference>
<dbReference type="Gene3D" id="3.40.718.10">
    <property type="entry name" value="Isopropylmalate Dehydrogenase"/>
    <property type="match status" value="1"/>
</dbReference>
<dbReference type="GO" id="GO:0004449">
    <property type="term" value="F:isocitrate dehydrogenase (NAD+) activity"/>
    <property type="evidence" value="ECO:0007669"/>
    <property type="project" value="UniProtKB-EC"/>
</dbReference>
<gene>
    <name evidence="13" type="ORF">FCALED_LOCUS290</name>
</gene>
<dbReference type="InterPro" id="IPR019818">
    <property type="entry name" value="IsoCit/isopropylmalate_DH_CS"/>
</dbReference>
<proteinExistence type="inferred from homology"/>
<evidence type="ECO:0000256" key="6">
    <source>
        <dbReference type="ARBA" id="ARBA00022532"/>
    </source>
</evidence>
<dbReference type="Proteomes" id="UP000789570">
    <property type="component" value="Unassembled WGS sequence"/>
</dbReference>
<dbReference type="GO" id="GO:0006102">
    <property type="term" value="P:isocitrate metabolic process"/>
    <property type="evidence" value="ECO:0007669"/>
    <property type="project" value="TreeGrafter"/>
</dbReference>
<evidence type="ECO:0000256" key="5">
    <source>
        <dbReference type="ARBA" id="ARBA00013012"/>
    </source>
</evidence>
<evidence type="ECO:0000256" key="3">
    <source>
        <dbReference type="ARBA" id="ARBA00007769"/>
    </source>
</evidence>
<evidence type="ECO:0000256" key="9">
    <source>
        <dbReference type="ARBA" id="ARBA00030631"/>
    </source>
</evidence>
<evidence type="ECO:0000256" key="1">
    <source>
        <dbReference type="ARBA" id="ARBA00000837"/>
    </source>
</evidence>
<dbReference type="OrthoDB" id="10261637at2759"/>
<dbReference type="PANTHER" id="PTHR11835:SF42">
    <property type="entry name" value="ISOCITRATE DEHYDROGENASE [NAD] SUBUNIT BETA, MITOCHONDRIAL"/>
    <property type="match status" value="1"/>
</dbReference>
<organism evidence="13 14">
    <name type="scientific">Funneliformis caledonium</name>
    <dbReference type="NCBI Taxonomy" id="1117310"/>
    <lineage>
        <taxon>Eukaryota</taxon>
        <taxon>Fungi</taxon>
        <taxon>Fungi incertae sedis</taxon>
        <taxon>Mucoromycota</taxon>
        <taxon>Glomeromycotina</taxon>
        <taxon>Glomeromycetes</taxon>
        <taxon>Glomerales</taxon>
        <taxon>Glomeraceae</taxon>
        <taxon>Funneliformis</taxon>
    </lineage>
</organism>
<evidence type="ECO:0000313" key="14">
    <source>
        <dbReference type="Proteomes" id="UP000789570"/>
    </source>
</evidence>
<dbReference type="InterPro" id="IPR004434">
    <property type="entry name" value="Isocitrate_DH_NAD"/>
</dbReference>
<dbReference type="EMBL" id="CAJVPQ010000024">
    <property type="protein sequence ID" value="CAG8438037.1"/>
    <property type="molecule type" value="Genomic_DNA"/>
</dbReference>
<keyword evidence="6" id="KW-0816">Tricarboxylic acid cycle</keyword>
<reference evidence="13" key="1">
    <citation type="submission" date="2021-06" db="EMBL/GenBank/DDBJ databases">
        <authorList>
            <person name="Kallberg Y."/>
            <person name="Tangrot J."/>
            <person name="Rosling A."/>
        </authorList>
    </citation>
    <scope>NUCLEOTIDE SEQUENCE</scope>
    <source>
        <strain evidence="13">UK204</strain>
    </source>
</reference>
<dbReference type="InterPro" id="IPR024084">
    <property type="entry name" value="IsoPropMal-DH-like_dom"/>
</dbReference>
<protein>
    <recommendedName>
        <fullName evidence="11">Isocitrate dehydrogenase [NAD] subunit 1, mitochondrial</fullName>
        <ecNumber evidence="5">1.1.1.41</ecNumber>
    </recommendedName>
    <alternativeName>
        <fullName evidence="10">Isocitric dehydrogenase</fullName>
    </alternativeName>
    <alternativeName>
        <fullName evidence="9">NAD(+)-specific ICDH</fullName>
    </alternativeName>
</protein>
<evidence type="ECO:0000259" key="12">
    <source>
        <dbReference type="SMART" id="SM01329"/>
    </source>
</evidence>
<evidence type="ECO:0000256" key="7">
    <source>
        <dbReference type="ARBA" id="ARBA00022946"/>
    </source>
</evidence>
<name>A0A9N8V5M9_9GLOM</name>
<dbReference type="AlphaFoldDB" id="A0A9N8V5M9"/>
<evidence type="ECO:0000256" key="10">
    <source>
        <dbReference type="ARBA" id="ARBA00030683"/>
    </source>
</evidence>